<dbReference type="InterPro" id="IPR008972">
    <property type="entry name" value="Cupredoxin"/>
</dbReference>
<dbReference type="Proteomes" id="UP000191905">
    <property type="component" value="Unassembled WGS sequence"/>
</dbReference>
<dbReference type="Gene3D" id="2.60.40.420">
    <property type="entry name" value="Cupredoxins - blue copper proteins"/>
    <property type="match status" value="3"/>
</dbReference>
<dbReference type="InterPro" id="IPR001117">
    <property type="entry name" value="Cu-oxidase_2nd"/>
</dbReference>
<dbReference type="OrthoDB" id="9757546at2"/>
<dbReference type="Pfam" id="PF00394">
    <property type="entry name" value="Cu-oxidase"/>
    <property type="match status" value="1"/>
</dbReference>
<keyword evidence="2" id="KW-0560">Oxidoreductase</keyword>
<dbReference type="SUPFAM" id="SSF49503">
    <property type="entry name" value="Cupredoxins"/>
    <property type="match status" value="3"/>
</dbReference>
<dbReference type="CDD" id="cd13887">
    <property type="entry name" value="CuRO_2_MCO_like_2"/>
    <property type="match status" value="1"/>
</dbReference>
<evidence type="ECO:0000256" key="2">
    <source>
        <dbReference type="ARBA" id="ARBA00023002"/>
    </source>
</evidence>
<evidence type="ECO:0000259" key="6">
    <source>
        <dbReference type="Pfam" id="PF07732"/>
    </source>
</evidence>
<reference evidence="7 8" key="1">
    <citation type="journal article" date="2016" name="Int. J. Syst. Evol. Microbiol.">
        <title>Pseudaminobacter manganicus sp. nov., isolated from sludge of a manganese mine.</title>
        <authorList>
            <person name="Li J."/>
            <person name="Huang J."/>
            <person name="Liao S."/>
            <person name="Wang G."/>
        </authorList>
    </citation>
    <scope>NUCLEOTIDE SEQUENCE [LARGE SCALE GENOMIC DNA]</scope>
    <source>
        <strain evidence="7 8">JH-7</strain>
    </source>
</reference>
<dbReference type="PANTHER" id="PTHR11709">
    <property type="entry name" value="MULTI-COPPER OXIDASE"/>
    <property type="match status" value="1"/>
</dbReference>
<sequence>MNFSRRGFLAAGAATLAYAHIPQFAFAQTAAPIQLTAGRRTLDIGGRAASVLGLMGPDGRSGIMLDPGQRFTVDLTNDLDVETIIHWHGQIPPNVQDGVPDAPLAALKPGEVRSYDFAPSAGTHWMHSHIPIQEMQMLAAPLIVRRPEEIAADRQEVVMFLHDFSFRPAEEVLAEIVSGAGHGDMGETDAMSGMDHGSHGSMPMAQMPGAGQGGHDMAGMSGMDTMQMDLNDFDFDAYLANDRTLDDPDTVPVEANGRVLLRVINGAAATSFWIDSGDLPGRLVAVDGQPIEPIPGNRFGLSMGQRLDLELELPDTGAWPVLALREGARERTGLILATPGAQVRRIDSLAEADAPAFDIGMEQESRLRAVTGLADRGAIRPIDVMLGGQMQPYVWTIDGKTWGEHLPITVRSGDRVEIRFHNMSMMGHPMHLHGHHFQVVEIGGRRMGGAMRDTLYIPPMTMATIAVDAGEAARWMLHCHHMPHLSTGMMTEFVVTA</sequence>
<dbReference type="Pfam" id="PF07731">
    <property type="entry name" value="Cu-oxidase_2"/>
    <property type="match status" value="1"/>
</dbReference>
<name>A0A1V8RJU8_9HYPH</name>
<evidence type="ECO:0000256" key="1">
    <source>
        <dbReference type="ARBA" id="ARBA00022723"/>
    </source>
</evidence>
<dbReference type="PROSITE" id="PS00080">
    <property type="entry name" value="MULTICOPPER_OXIDASE2"/>
    <property type="match status" value="1"/>
</dbReference>
<dbReference type="Pfam" id="PF07732">
    <property type="entry name" value="Cu-oxidase_3"/>
    <property type="match status" value="1"/>
</dbReference>
<organism evidence="7 8">
    <name type="scientific">Manganibacter manganicus</name>
    <dbReference type="NCBI Taxonomy" id="1873176"/>
    <lineage>
        <taxon>Bacteria</taxon>
        <taxon>Pseudomonadati</taxon>
        <taxon>Pseudomonadota</taxon>
        <taxon>Alphaproteobacteria</taxon>
        <taxon>Hyphomicrobiales</taxon>
        <taxon>Phyllobacteriaceae</taxon>
        <taxon>Manganibacter</taxon>
    </lineage>
</organism>
<feature type="chain" id="PRO_5011986065" evidence="3">
    <location>
        <begin position="28"/>
        <end position="497"/>
    </location>
</feature>
<dbReference type="PROSITE" id="PS51318">
    <property type="entry name" value="TAT"/>
    <property type="match status" value="1"/>
</dbReference>
<accession>A0A1V8RJU8</accession>
<evidence type="ECO:0000313" key="8">
    <source>
        <dbReference type="Proteomes" id="UP000191905"/>
    </source>
</evidence>
<dbReference type="CDD" id="cd13865">
    <property type="entry name" value="CuRO_1_LCC_like_3"/>
    <property type="match status" value="1"/>
</dbReference>
<comment type="caution">
    <text evidence="7">The sequence shown here is derived from an EMBL/GenBank/DDBJ whole genome shotgun (WGS) entry which is preliminary data.</text>
</comment>
<dbReference type="EMBL" id="MDET01000059">
    <property type="protein sequence ID" value="OQM73424.1"/>
    <property type="molecule type" value="Genomic_DNA"/>
</dbReference>
<feature type="domain" description="Plastocyanin-like" evidence="6">
    <location>
        <begin position="63"/>
        <end position="148"/>
    </location>
</feature>
<dbReference type="CDD" id="cd13896">
    <property type="entry name" value="CuRO_3_CopA"/>
    <property type="match status" value="1"/>
</dbReference>
<keyword evidence="3" id="KW-0732">Signal</keyword>
<dbReference type="STRING" id="1873176.BFN67_09040"/>
<dbReference type="AlphaFoldDB" id="A0A1V8RJU8"/>
<evidence type="ECO:0000313" key="7">
    <source>
        <dbReference type="EMBL" id="OQM73424.1"/>
    </source>
</evidence>
<dbReference type="GO" id="GO:0016491">
    <property type="term" value="F:oxidoreductase activity"/>
    <property type="evidence" value="ECO:0007669"/>
    <property type="project" value="UniProtKB-KW"/>
</dbReference>
<dbReference type="InterPro" id="IPR002355">
    <property type="entry name" value="Cu_oxidase_Cu_BS"/>
</dbReference>
<dbReference type="InterPro" id="IPR045087">
    <property type="entry name" value="Cu-oxidase_fam"/>
</dbReference>
<dbReference type="InterPro" id="IPR011707">
    <property type="entry name" value="Cu-oxidase-like_N"/>
</dbReference>
<dbReference type="RefSeq" id="WP_080921741.1">
    <property type="nucleotide sequence ID" value="NZ_MDET01000059.1"/>
</dbReference>
<protein>
    <submittedName>
        <fullName evidence="7">Copper oxidase</fullName>
    </submittedName>
</protein>
<dbReference type="InterPro" id="IPR006311">
    <property type="entry name" value="TAT_signal"/>
</dbReference>
<proteinExistence type="predicted"/>
<keyword evidence="8" id="KW-1185">Reference proteome</keyword>
<dbReference type="InterPro" id="IPR011706">
    <property type="entry name" value="Cu-oxidase_C"/>
</dbReference>
<gene>
    <name evidence="7" type="ORF">BFN67_09040</name>
</gene>
<feature type="domain" description="Plastocyanin-like" evidence="4">
    <location>
        <begin position="237"/>
        <end position="323"/>
    </location>
</feature>
<feature type="signal peptide" evidence="3">
    <location>
        <begin position="1"/>
        <end position="27"/>
    </location>
</feature>
<evidence type="ECO:0000259" key="5">
    <source>
        <dbReference type="Pfam" id="PF07731"/>
    </source>
</evidence>
<feature type="domain" description="Plastocyanin-like" evidence="5">
    <location>
        <begin position="385"/>
        <end position="496"/>
    </location>
</feature>
<evidence type="ECO:0000256" key="3">
    <source>
        <dbReference type="SAM" id="SignalP"/>
    </source>
</evidence>
<dbReference type="InterPro" id="IPR034279">
    <property type="entry name" value="CuRO_3_CopA"/>
</dbReference>
<keyword evidence="1" id="KW-0479">Metal-binding</keyword>
<evidence type="ECO:0000259" key="4">
    <source>
        <dbReference type="Pfam" id="PF00394"/>
    </source>
</evidence>
<dbReference type="GO" id="GO:0005507">
    <property type="term" value="F:copper ion binding"/>
    <property type="evidence" value="ECO:0007669"/>
    <property type="project" value="InterPro"/>
</dbReference>